<name>A0ABQ3D6A2_9RHOB</name>
<dbReference type="Pfam" id="PF03328">
    <property type="entry name" value="HpcH_HpaI"/>
    <property type="match status" value="1"/>
</dbReference>
<keyword evidence="4" id="KW-0460">Magnesium</keyword>
<evidence type="ECO:0000313" key="6">
    <source>
        <dbReference type="EMBL" id="GHA61122.1"/>
    </source>
</evidence>
<dbReference type="InterPro" id="IPR040442">
    <property type="entry name" value="Pyrv_kinase-like_dom_sf"/>
</dbReference>
<sequence length="285" mass="30885">MDISPLHRSLLFVPGANDRAVTKAPNLPADRIIFDLEDAVAPDAKPAALARVCAAITDTTLAPRALVRVNGLDSAHIAADLRALDHARPAALVFPKVETIDQVMQIDALLQVFNGFQNTQVWVMIETPLGVLNVAQIMAHPRVTGLIFGPNDLRKSLSAQTSENRDALQTSLSMCVLAARAYDKYCIDGVFNNFNDNDGLMRECAQGRMLGFDGKSLIHPNQIANTNQTFAPSDAEITHAQNIIAAFQSAIDGLATLNGEMIEELHVQQATALLKQAKIIKQQES</sequence>
<dbReference type="InterPro" id="IPR011206">
    <property type="entry name" value="Citrate_lyase_beta/mcl1/mcl2"/>
</dbReference>
<evidence type="ECO:0000256" key="4">
    <source>
        <dbReference type="ARBA" id="ARBA00022842"/>
    </source>
</evidence>
<comment type="caution">
    <text evidence="6">The sequence shown here is derived from an EMBL/GenBank/DDBJ whole genome shotgun (WGS) entry which is preliminary data.</text>
</comment>
<dbReference type="RefSeq" id="WP_189641387.1">
    <property type="nucleotide sequence ID" value="NZ_BMZF01000011.1"/>
</dbReference>
<dbReference type="InterPro" id="IPR015813">
    <property type="entry name" value="Pyrv/PenolPyrv_kinase-like_dom"/>
</dbReference>
<dbReference type="Proteomes" id="UP000634455">
    <property type="component" value="Unassembled WGS sequence"/>
</dbReference>
<dbReference type="EMBL" id="BMZF01000011">
    <property type="protein sequence ID" value="GHA61122.1"/>
    <property type="molecule type" value="Genomic_DNA"/>
</dbReference>
<dbReference type="PIRSF" id="PIRSF015582">
    <property type="entry name" value="Cit_lyase_B"/>
    <property type="match status" value="1"/>
</dbReference>
<evidence type="ECO:0000256" key="2">
    <source>
        <dbReference type="ARBA" id="ARBA00005568"/>
    </source>
</evidence>
<dbReference type="GO" id="GO:0016829">
    <property type="term" value="F:lyase activity"/>
    <property type="evidence" value="ECO:0007669"/>
    <property type="project" value="UniProtKB-KW"/>
</dbReference>
<accession>A0ABQ3D6A2</accession>
<protein>
    <submittedName>
        <fullName evidence="6">Citrate lyase subunit beta</fullName>
    </submittedName>
</protein>
<evidence type="ECO:0000313" key="7">
    <source>
        <dbReference type="Proteomes" id="UP000634455"/>
    </source>
</evidence>
<comment type="cofactor">
    <cofactor evidence="1">
        <name>Mg(2+)</name>
        <dbReference type="ChEBI" id="CHEBI:18420"/>
    </cofactor>
</comment>
<dbReference type="PANTHER" id="PTHR32308">
    <property type="entry name" value="LYASE BETA SUBUNIT, PUTATIVE (AFU_ORTHOLOGUE AFUA_4G13030)-RELATED"/>
    <property type="match status" value="1"/>
</dbReference>
<reference evidence="7" key="1">
    <citation type="journal article" date="2019" name="Int. J. Syst. Evol. Microbiol.">
        <title>The Global Catalogue of Microorganisms (GCM) 10K type strain sequencing project: providing services to taxonomists for standard genome sequencing and annotation.</title>
        <authorList>
            <consortium name="The Broad Institute Genomics Platform"/>
            <consortium name="The Broad Institute Genome Sequencing Center for Infectious Disease"/>
            <person name="Wu L."/>
            <person name="Ma J."/>
        </authorList>
    </citation>
    <scope>NUCLEOTIDE SEQUENCE [LARGE SCALE GENOMIC DNA]</scope>
    <source>
        <strain evidence="7">KCTC 32465</strain>
    </source>
</reference>
<comment type="similarity">
    <text evidence="2">Belongs to the HpcH/HpaI aldolase family.</text>
</comment>
<evidence type="ECO:0000256" key="3">
    <source>
        <dbReference type="ARBA" id="ARBA00022723"/>
    </source>
</evidence>
<proteinExistence type="inferred from homology"/>
<dbReference type="InterPro" id="IPR005000">
    <property type="entry name" value="Aldolase/citrate-lyase_domain"/>
</dbReference>
<keyword evidence="7" id="KW-1185">Reference proteome</keyword>
<gene>
    <name evidence="6" type="primary">citE</name>
    <name evidence="6" type="ORF">GCM10008927_28210</name>
</gene>
<dbReference type="PANTHER" id="PTHR32308:SF10">
    <property type="entry name" value="CITRATE LYASE SUBUNIT BETA"/>
    <property type="match status" value="1"/>
</dbReference>
<dbReference type="Gene3D" id="3.20.20.60">
    <property type="entry name" value="Phosphoenolpyruvate-binding domains"/>
    <property type="match status" value="1"/>
</dbReference>
<dbReference type="SUPFAM" id="SSF51621">
    <property type="entry name" value="Phosphoenolpyruvate/pyruvate domain"/>
    <property type="match status" value="1"/>
</dbReference>
<organism evidence="6 7">
    <name type="scientific">Paramylibacter ulvae</name>
    <dbReference type="NCBI Taxonomy" id="1651968"/>
    <lineage>
        <taxon>Bacteria</taxon>
        <taxon>Pseudomonadati</taxon>
        <taxon>Pseudomonadota</taxon>
        <taxon>Alphaproteobacteria</taxon>
        <taxon>Rhodobacterales</taxon>
        <taxon>Paracoccaceae</taxon>
        <taxon>Paramylibacter</taxon>
    </lineage>
</organism>
<keyword evidence="6" id="KW-0456">Lyase</keyword>
<feature type="domain" description="HpcH/HpaI aldolase/citrate lyase" evidence="5">
    <location>
        <begin position="8"/>
        <end position="220"/>
    </location>
</feature>
<evidence type="ECO:0000256" key="1">
    <source>
        <dbReference type="ARBA" id="ARBA00001946"/>
    </source>
</evidence>
<keyword evidence="3" id="KW-0479">Metal-binding</keyword>
<evidence type="ECO:0000259" key="5">
    <source>
        <dbReference type="Pfam" id="PF03328"/>
    </source>
</evidence>